<keyword evidence="3" id="KW-1185">Reference proteome</keyword>
<organism evidence="2 3">
    <name type="scientific">Salix suchowensis</name>
    <dbReference type="NCBI Taxonomy" id="1278906"/>
    <lineage>
        <taxon>Eukaryota</taxon>
        <taxon>Viridiplantae</taxon>
        <taxon>Streptophyta</taxon>
        <taxon>Embryophyta</taxon>
        <taxon>Tracheophyta</taxon>
        <taxon>Spermatophyta</taxon>
        <taxon>Magnoliopsida</taxon>
        <taxon>eudicotyledons</taxon>
        <taxon>Gunneridae</taxon>
        <taxon>Pentapetalae</taxon>
        <taxon>rosids</taxon>
        <taxon>fabids</taxon>
        <taxon>Malpighiales</taxon>
        <taxon>Salicaceae</taxon>
        <taxon>Saliceae</taxon>
        <taxon>Salix</taxon>
    </lineage>
</organism>
<evidence type="ECO:0000256" key="1">
    <source>
        <dbReference type="SAM" id="MobiDB-lite"/>
    </source>
</evidence>
<dbReference type="EMBL" id="JAPFFI010000023">
    <property type="protein sequence ID" value="KAJ6321950.1"/>
    <property type="molecule type" value="Genomic_DNA"/>
</dbReference>
<name>A0ABQ9A1W8_9ROSI</name>
<reference evidence="2" key="1">
    <citation type="submission" date="2022-10" db="EMBL/GenBank/DDBJ databases">
        <authorList>
            <person name="Hyden B.L."/>
            <person name="Feng K."/>
            <person name="Yates T."/>
            <person name="Jawdy S."/>
            <person name="Smart L.B."/>
            <person name="Muchero W."/>
        </authorList>
    </citation>
    <scope>NUCLEOTIDE SEQUENCE</scope>
    <source>
        <tissue evidence="2">Shoot tip</tissue>
    </source>
</reference>
<evidence type="ECO:0000313" key="3">
    <source>
        <dbReference type="Proteomes" id="UP001141253"/>
    </source>
</evidence>
<dbReference type="Proteomes" id="UP001141253">
    <property type="component" value="Chromosome 8"/>
</dbReference>
<evidence type="ECO:0000313" key="2">
    <source>
        <dbReference type="EMBL" id="KAJ6321950.1"/>
    </source>
</evidence>
<accession>A0ABQ9A1W8</accession>
<reference evidence="2" key="2">
    <citation type="journal article" date="2023" name="Int. J. Mol. Sci.">
        <title>De Novo Assembly and Annotation of 11 Diverse Shrub Willow (Salix) Genomes Reveals Novel Gene Organization in Sex-Linked Regions.</title>
        <authorList>
            <person name="Hyden B."/>
            <person name="Feng K."/>
            <person name="Yates T.B."/>
            <person name="Jawdy S."/>
            <person name="Cereghino C."/>
            <person name="Smart L.B."/>
            <person name="Muchero W."/>
        </authorList>
    </citation>
    <scope>NUCLEOTIDE SEQUENCE</scope>
    <source>
        <tissue evidence="2">Shoot tip</tissue>
    </source>
</reference>
<feature type="region of interest" description="Disordered" evidence="1">
    <location>
        <begin position="71"/>
        <end position="102"/>
    </location>
</feature>
<feature type="compositionally biased region" description="Basic and acidic residues" evidence="1">
    <location>
        <begin position="79"/>
        <end position="94"/>
    </location>
</feature>
<sequence length="126" mass="14301">MNLKSEQNVNHMIENNICKSFSNPTIKIFPPKIYLPCSEAPTCLSRSPLPRAPAHSLSFLLLIISLQTGDWVGEGEGEGEGRNQERNRRERETLGTKTQACMTTRRSKEEVIKTAKIHIELLLQFH</sequence>
<comment type="caution">
    <text evidence="2">The sequence shown here is derived from an EMBL/GenBank/DDBJ whole genome shotgun (WGS) entry which is preliminary data.</text>
</comment>
<gene>
    <name evidence="2" type="ORF">OIU77_011938</name>
</gene>
<protein>
    <submittedName>
        <fullName evidence="2">Uncharacterized protein</fullName>
    </submittedName>
</protein>
<proteinExistence type="predicted"/>